<evidence type="ECO:0000313" key="6">
    <source>
        <dbReference type="Proteomes" id="UP000306509"/>
    </source>
</evidence>
<dbReference type="InterPro" id="IPR046357">
    <property type="entry name" value="PPIase_dom_sf"/>
</dbReference>
<dbReference type="GO" id="GO:0003755">
    <property type="term" value="F:peptidyl-prolyl cis-trans isomerase activity"/>
    <property type="evidence" value="ECO:0007669"/>
    <property type="project" value="UniProtKB-KW"/>
</dbReference>
<keyword evidence="1" id="KW-0413">Isomerase</keyword>
<dbReference type="RefSeq" id="WP_138002346.1">
    <property type="nucleotide sequence ID" value="NZ_QGQD01000043.1"/>
</dbReference>
<dbReference type="SUPFAM" id="SSF54534">
    <property type="entry name" value="FKBP-like"/>
    <property type="match status" value="1"/>
</dbReference>
<dbReference type="SUPFAM" id="SSF109998">
    <property type="entry name" value="Triger factor/SurA peptide-binding domain-like"/>
    <property type="match status" value="1"/>
</dbReference>
<feature type="region of interest" description="Disordered" evidence="2">
    <location>
        <begin position="341"/>
        <end position="418"/>
    </location>
</feature>
<organism evidence="5 6">
    <name type="scientific">Robinsoniella peoriensis</name>
    <dbReference type="NCBI Taxonomy" id="180332"/>
    <lineage>
        <taxon>Bacteria</taxon>
        <taxon>Bacillati</taxon>
        <taxon>Bacillota</taxon>
        <taxon>Clostridia</taxon>
        <taxon>Lachnospirales</taxon>
        <taxon>Lachnospiraceae</taxon>
        <taxon>Robinsoniella</taxon>
    </lineage>
</organism>
<evidence type="ECO:0000256" key="2">
    <source>
        <dbReference type="SAM" id="MobiDB-lite"/>
    </source>
</evidence>
<comment type="caution">
    <text evidence="5">The sequence shown here is derived from an EMBL/GenBank/DDBJ whole genome shotgun (WGS) entry which is preliminary data.</text>
</comment>
<dbReference type="Proteomes" id="UP000306509">
    <property type="component" value="Unassembled WGS sequence"/>
</dbReference>
<dbReference type="PROSITE" id="PS50198">
    <property type="entry name" value="PPIC_PPIASE_2"/>
    <property type="match status" value="1"/>
</dbReference>
<evidence type="ECO:0000256" key="1">
    <source>
        <dbReference type="PROSITE-ProRule" id="PRU00278"/>
    </source>
</evidence>
<feature type="signal peptide" evidence="3">
    <location>
        <begin position="1"/>
        <end position="30"/>
    </location>
</feature>
<feature type="chain" id="PRO_5020937667" description="PpiC domain-containing protein" evidence="3">
    <location>
        <begin position="31"/>
        <end position="418"/>
    </location>
</feature>
<feature type="domain" description="PpiC" evidence="4">
    <location>
        <begin position="175"/>
        <end position="284"/>
    </location>
</feature>
<dbReference type="Pfam" id="PF00639">
    <property type="entry name" value="Rotamase"/>
    <property type="match status" value="1"/>
</dbReference>
<dbReference type="AlphaFoldDB" id="A0A4U8Q8A0"/>
<evidence type="ECO:0000259" key="4">
    <source>
        <dbReference type="PROSITE" id="PS50198"/>
    </source>
</evidence>
<dbReference type="STRING" id="180332.GCA_000797495_04824"/>
<sequence length="418" mass="44964" precursor="true">MNKLGKKLVAAGICICMAAASLTGCGNVNADATVATLDGEKVPFGIANFMLRYNQAQMQSSYGSMFGEDMWNTDLMGSGTPYGTTFKTQMMDSLEEMLILEKHMADYDITVTDEEKAKIESSAKQFMEENSEETIEELTASQETVSRVLTLYTINNKMKKAIEAKADTNVSDDEAAQKTVSYVLFSTADTTDADGTTKSLTDDEKKALKDNAQKVLDAVKGGKEMDAAVKELDEEKTASTASYGTDNGTLPDEVKTAADKLKDGETADSIIETDSGYYVVQMKSTFDKEATETQKQTIINQRKSDKYEEVYTAWKEKAEFKVEDKVWGKINFTDKVSVKQTETEAQSNTTEAGSEGTTEAAGSEKSSEAVSGKTTEAGSEAATTEAATTEAATTEAATTEAATTEAVTTEAATTEAAE</sequence>
<dbReference type="PROSITE" id="PS51257">
    <property type="entry name" value="PROKAR_LIPOPROTEIN"/>
    <property type="match status" value="1"/>
</dbReference>
<protein>
    <recommendedName>
        <fullName evidence="4">PpiC domain-containing protein</fullName>
    </recommendedName>
</protein>
<keyword evidence="1" id="KW-0697">Rotamase</keyword>
<name>A0A4U8Q8A0_9FIRM</name>
<keyword evidence="6" id="KW-1185">Reference proteome</keyword>
<proteinExistence type="predicted"/>
<reference evidence="5 6" key="1">
    <citation type="journal article" date="2019" name="Anaerobe">
        <title>Detection of Robinsoniella peoriensis in multiple bone samples of a trauma patient.</title>
        <authorList>
            <person name="Schrottner P."/>
            <person name="Hartwich K."/>
            <person name="Bunk B."/>
            <person name="Schober I."/>
            <person name="Helbig S."/>
            <person name="Rudolph W.W."/>
            <person name="Gunzer F."/>
        </authorList>
    </citation>
    <scope>NUCLEOTIDE SEQUENCE [LARGE SCALE GENOMIC DNA]</scope>
    <source>
        <strain evidence="5 6">DSM 106044</strain>
    </source>
</reference>
<dbReference type="Gene3D" id="3.10.50.40">
    <property type="match status" value="1"/>
</dbReference>
<accession>A0A4U8Q8A0</accession>
<keyword evidence="3" id="KW-0732">Signal</keyword>
<gene>
    <name evidence="5" type="ORF">DSM106044_01887</name>
</gene>
<dbReference type="InterPro" id="IPR027304">
    <property type="entry name" value="Trigger_fact/SurA_dom_sf"/>
</dbReference>
<evidence type="ECO:0000256" key="3">
    <source>
        <dbReference type="SAM" id="SignalP"/>
    </source>
</evidence>
<feature type="compositionally biased region" description="Low complexity" evidence="2">
    <location>
        <begin position="374"/>
        <end position="418"/>
    </location>
</feature>
<feature type="compositionally biased region" description="Low complexity" evidence="2">
    <location>
        <begin position="349"/>
        <end position="364"/>
    </location>
</feature>
<evidence type="ECO:0000313" key="5">
    <source>
        <dbReference type="EMBL" id="TLD01097.1"/>
    </source>
</evidence>
<dbReference type="EMBL" id="QGQD01000043">
    <property type="protein sequence ID" value="TLD01097.1"/>
    <property type="molecule type" value="Genomic_DNA"/>
</dbReference>
<dbReference type="InterPro" id="IPR000297">
    <property type="entry name" value="PPIase_PpiC"/>
</dbReference>